<dbReference type="Pfam" id="PF02738">
    <property type="entry name" value="MoCoBD_1"/>
    <property type="match status" value="1"/>
</dbReference>
<dbReference type="InterPro" id="IPR052516">
    <property type="entry name" value="N-heterocyclic_Hydroxylase"/>
</dbReference>
<proteinExistence type="predicted"/>
<dbReference type="InterPro" id="IPR037165">
    <property type="entry name" value="AldOxase/xan_DH_Mopterin-bd_sf"/>
</dbReference>
<dbReference type="Proteomes" id="UP000192911">
    <property type="component" value="Unassembled WGS sequence"/>
</dbReference>
<gene>
    <name evidence="2" type="ORF">SAMN06295900_11663</name>
</gene>
<dbReference type="RefSeq" id="WP_085229813.1">
    <property type="nucleotide sequence ID" value="NZ_BSQD01000014.1"/>
</dbReference>
<dbReference type="InterPro" id="IPR006311">
    <property type="entry name" value="TAT_signal"/>
</dbReference>
<dbReference type="PANTHER" id="PTHR47495:SF2">
    <property type="entry name" value="ALDEHYDE DEHYDROGENASE"/>
    <property type="match status" value="1"/>
</dbReference>
<evidence type="ECO:0000259" key="1">
    <source>
        <dbReference type="SMART" id="SM01008"/>
    </source>
</evidence>
<dbReference type="InterPro" id="IPR008274">
    <property type="entry name" value="AldOxase/xan_DH_MoCoBD1"/>
</dbReference>
<accession>A0A1X7GJT0</accession>
<organism evidence="2 3">
    <name type="scientific">Trinickia caryophylli</name>
    <name type="common">Paraburkholderia caryophylli</name>
    <dbReference type="NCBI Taxonomy" id="28094"/>
    <lineage>
        <taxon>Bacteria</taxon>
        <taxon>Pseudomonadati</taxon>
        <taxon>Pseudomonadota</taxon>
        <taxon>Betaproteobacteria</taxon>
        <taxon>Burkholderiales</taxon>
        <taxon>Burkholderiaceae</taxon>
        <taxon>Trinickia</taxon>
    </lineage>
</organism>
<dbReference type="InterPro" id="IPR012368">
    <property type="entry name" value="OxRdtase_Mopterin-bd_su_IorB"/>
</dbReference>
<protein>
    <submittedName>
        <fullName evidence="2">Isoquinoline 1-oxidoreductase, beta subunit</fullName>
    </submittedName>
</protein>
<dbReference type="Gene3D" id="3.90.1170.50">
    <property type="entry name" value="Aldehyde oxidase/xanthine dehydrogenase, a/b hammerhead"/>
    <property type="match status" value="1"/>
</dbReference>
<reference evidence="3" key="1">
    <citation type="submission" date="2017-04" db="EMBL/GenBank/DDBJ databases">
        <authorList>
            <person name="Varghese N."/>
            <person name="Submissions S."/>
        </authorList>
    </citation>
    <scope>NUCLEOTIDE SEQUENCE [LARGE SCALE GENOMIC DNA]</scope>
    <source>
        <strain evidence="3">Ballard 720</strain>
    </source>
</reference>
<feature type="domain" description="Aldehyde oxidase/xanthine dehydrogenase a/b hammerhead" evidence="1">
    <location>
        <begin position="221"/>
        <end position="299"/>
    </location>
</feature>
<dbReference type="AlphaFoldDB" id="A0A1X7GJT0"/>
<dbReference type="EMBL" id="FXAH01000016">
    <property type="protein sequence ID" value="SMF70404.1"/>
    <property type="molecule type" value="Genomic_DNA"/>
</dbReference>
<dbReference type="OrthoDB" id="9767994at2"/>
<dbReference type="PROSITE" id="PS51318">
    <property type="entry name" value="TAT"/>
    <property type="match status" value="1"/>
</dbReference>
<dbReference type="SUPFAM" id="SSF56003">
    <property type="entry name" value="Molybdenum cofactor-binding domain"/>
    <property type="match status" value="2"/>
</dbReference>
<name>A0A1X7GJT0_TRICW</name>
<dbReference type="STRING" id="28094.SAMN06295900_11663"/>
<keyword evidence="3" id="KW-1185">Reference proteome</keyword>
<dbReference type="SMART" id="SM01008">
    <property type="entry name" value="Ald_Xan_dh_C"/>
    <property type="match status" value="1"/>
</dbReference>
<dbReference type="GO" id="GO:0016491">
    <property type="term" value="F:oxidoreductase activity"/>
    <property type="evidence" value="ECO:0007669"/>
    <property type="project" value="InterPro"/>
</dbReference>
<evidence type="ECO:0000313" key="2">
    <source>
        <dbReference type="EMBL" id="SMF70404.1"/>
    </source>
</evidence>
<dbReference type="InterPro" id="IPR046867">
    <property type="entry name" value="AldOxase/xan_DH_MoCoBD2"/>
</dbReference>
<dbReference type="PIRSF" id="PIRSF036389">
    <property type="entry name" value="IOR_B"/>
    <property type="match status" value="1"/>
</dbReference>
<dbReference type="InterPro" id="IPR000674">
    <property type="entry name" value="Ald_Oxase/Xan_DH_a/b"/>
</dbReference>
<dbReference type="Gene3D" id="3.30.365.10">
    <property type="entry name" value="Aldehyde oxidase/xanthine dehydrogenase, molybdopterin binding domain"/>
    <property type="match status" value="4"/>
</dbReference>
<dbReference type="Pfam" id="PF20256">
    <property type="entry name" value="MoCoBD_2"/>
    <property type="match status" value="2"/>
</dbReference>
<sequence length="733" mass="77383">MTTTDTDIAELPLPARRRFLKGVGGAGLLALTIGFEWSAVPRAAEAATAPGTTFAPNAFLRVSPDNRVTVIAKHVEMGQGAYTGIATIVAEELDADWSQVSVESAPADASRYANLAFGKIQGTGGSSAMANSWMQLREAGAKARAMLVTAAAQQWKVPESSLTVERGVVTHKASGRHATFGALAPAAAKLPVPQTAKLKDPADFTLIGKQIPRVDATPKTNGTAQFTLDVALPGMLVALMQRPPLFGATVKSFDASAAKAVPGVVDVVQVPRGVAVVAKSFWAAKQGRDALKVEWDDTQAEKRSSSAIMGEYRKLAETAGKPARVEGDASKAIGAAARKISASYEFPYLAHAPMEPLDAVVKLTADRCEIWAGDQFQTIDQGNAARVAGLAPDKVAIHTLYAGGSFGRRANAESDYIVEAVSIAKAMGANGTPIKLQWTREDDIHGGRYRPMYFHKLEAGLSADGQLTGWRHRIVGQSIVAGTPFQAMVKDGIDATSVEGAANIGYAIPNISVELTTTQSPVPVLWWRVVGSSHTAYAVEAFIDEAAHAAGKDPYTFRRELLAHEPRMRAVLDMAAEKAGWSDKPLPRGKGRGIAVAEAFKSYVAQVAEVTVDKEGKVKVDRVVCAVDCGTAINPDVIAAQMEGGIGFGLGAVLYSAITLKDGRVEQNNFDGYQVLRMDAMPKVEVHIVQSGLPPTGVGEPGVAPIGPAVANAVFAATGKRNYVLPMQRTSEA</sequence>
<dbReference type="GeneID" id="95552048"/>
<dbReference type="PANTHER" id="PTHR47495">
    <property type="entry name" value="ALDEHYDE DEHYDROGENASE"/>
    <property type="match status" value="1"/>
</dbReference>
<evidence type="ECO:0000313" key="3">
    <source>
        <dbReference type="Proteomes" id="UP000192911"/>
    </source>
</evidence>